<name>A0A034WTE0_BACDO</name>
<keyword evidence="4" id="KW-1185">Reference proteome</keyword>
<evidence type="ECO:0000313" key="5">
    <source>
        <dbReference type="RefSeq" id="XP_011201644.1"/>
    </source>
</evidence>
<evidence type="ECO:0000313" key="4">
    <source>
        <dbReference type="Proteomes" id="UP001652620"/>
    </source>
</evidence>
<evidence type="ECO:0000256" key="2">
    <source>
        <dbReference type="RuleBase" id="RU363116"/>
    </source>
</evidence>
<dbReference type="SUPFAM" id="SSF54518">
    <property type="entry name" value="Tubby C-terminal domain-like"/>
    <property type="match status" value="1"/>
</dbReference>
<dbReference type="GO" id="GO:0017128">
    <property type="term" value="F:phospholipid scramblase activity"/>
    <property type="evidence" value="ECO:0007669"/>
    <property type="project" value="InterPro"/>
</dbReference>
<dbReference type="EMBL" id="GAKP01000151">
    <property type="protein sequence ID" value="JAC58801.1"/>
    <property type="molecule type" value="Transcribed_RNA"/>
</dbReference>
<accession>A0A034WTE0</accession>
<reference evidence="5" key="2">
    <citation type="submission" date="2025-04" db="UniProtKB">
        <authorList>
            <consortium name="RefSeq"/>
        </authorList>
    </citation>
    <scope>IDENTIFICATION</scope>
    <source>
        <strain evidence="5">Punador</strain>
    </source>
</reference>
<organism evidence="3">
    <name type="scientific">Bactrocera dorsalis</name>
    <name type="common">Oriental fruit fly</name>
    <name type="synonym">Dacus dorsalis</name>
    <dbReference type="NCBI Taxonomy" id="27457"/>
    <lineage>
        <taxon>Eukaryota</taxon>
        <taxon>Metazoa</taxon>
        <taxon>Ecdysozoa</taxon>
        <taxon>Arthropoda</taxon>
        <taxon>Hexapoda</taxon>
        <taxon>Insecta</taxon>
        <taxon>Pterygota</taxon>
        <taxon>Neoptera</taxon>
        <taxon>Endopterygota</taxon>
        <taxon>Diptera</taxon>
        <taxon>Brachycera</taxon>
        <taxon>Muscomorpha</taxon>
        <taxon>Tephritoidea</taxon>
        <taxon>Tephritidae</taxon>
        <taxon>Bactrocera</taxon>
        <taxon>Bactrocera</taxon>
    </lineage>
</organism>
<keyword evidence="2" id="KW-0564">Palmitate</keyword>
<keyword evidence="2" id="KW-0106">Calcium</keyword>
<reference evidence="3" key="1">
    <citation type="journal article" date="2014" name="BMC Genomics">
        <title>Characterizing the developmental transcriptome of the oriental fruit fly, Bactrocera dorsalis (Diptera: Tephritidae) through comparative genomic analysis with Drosophila melanogaster utilizing modENCODE datasets.</title>
        <authorList>
            <person name="Geib S.M."/>
            <person name="Calla B."/>
            <person name="Hall B."/>
            <person name="Hou S."/>
            <person name="Manoukis N.C."/>
        </authorList>
    </citation>
    <scope>NUCLEOTIDE SEQUENCE</scope>
    <source>
        <strain evidence="3">Punador</strain>
    </source>
</reference>
<comment type="similarity">
    <text evidence="1 2">Belongs to the phospholipid scramblase family.</text>
</comment>
<evidence type="ECO:0000256" key="1">
    <source>
        <dbReference type="ARBA" id="ARBA00005350"/>
    </source>
</evidence>
<dbReference type="InterPro" id="IPR005552">
    <property type="entry name" value="Scramblase"/>
</dbReference>
<dbReference type="GeneID" id="105225036"/>
<keyword evidence="2" id="KW-0449">Lipoprotein</keyword>
<dbReference type="InterPro" id="IPR025659">
    <property type="entry name" value="Tubby-like_C"/>
</dbReference>
<dbReference type="OMA" id="WHPLSPK"/>
<dbReference type="KEGG" id="bdr:105225036"/>
<dbReference type="PANTHER" id="PTHR23248">
    <property type="entry name" value="PHOSPHOLIPID SCRAMBLASE-RELATED"/>
    <property type="match status" value="1"/>
</dbReference>
<dbReference type="Pfam" id="PF03803">
    <property type="entry name" value="Scramblase"/>
    <property type="match status" value="1"/>
</dbReference>
<dbReference type="Proteomes" id="UP001652620">
    <property type="component" value="Chromosome 5"/>
</dbReference>
<dbReference type="RefSeq" id="XP_011201644.1">
    <property type="nucleotide sequence ID" value="XM_011203342.1"/>
</dbReference>
<dbReference type="AlphaFoldDB" id="A0A034WTE0"/>
<dbReference type="GO" id="GO:0005886">
    <property type="term" value="C:plasma membrane"/>
    <property type="evidence" value="ECO:0007669"/>
    <property type="project" value="TreeGrafter"/>
</dbReference>
<proteinExistence type="inferred from homology"/>
<evidence type="ECO:0000313" key="3">
    <source>
        <dbReference type="EMBL" id="JAC58801.1"/>
    </source>
</evidence>
<comment type="function">
    <text evidence="2">May mediate accelerated ATP-independent bidirectional transbilayer migration of phospholipids upon binding calcium ions that results in a loss of phospholipid asymmetry in the plasma membrane.</text>
</comment>
<protein>
    <recommendedName>
        <fullName evidence="2">Phospholipid scramblase</fullName>
    </recommendedName>
</protein>
<sequence length="252" mass="28564">MQKNRDYEGVPQDAPPIVRQPRATMSPAEAWMSIPIGIPNCPTGLEYLTAVDQLLIKQQVDLVEVFFGCEMKNKSKIKNSAGENVYLAVEDTHCLTRNLCGSCRPFDIQILDNFQNEVLHIYRPLRCESCCFPCCLQTLEVSSPPGTVIGSVEQEWSLLRPLYLIKNAYGENVLRVRGPRCTFKCCANVEFDIFAMNGDKIGKISKQWTGINKEMFTDADYFGVKFPIELDVRMKAVILAATFLIDMVHFEY</sequence>
<dbReference type="PANTHER" id="PTHR23248:SF9">
    <property type="entry name" value="PHOSPHOLIPID SCRAMBLASE"/>
    <property type="match status" value="1"/>
</dbReference>
<gene>
    <name evidence="3" type="primary">PLS2</name>
    <name evidence="5" type="synonym">LOC105225036</name>
</gene>
<dbReference type="OrthoDB" id="191150at2759"/>
<comment type="cofactor">
    <cofactor evidence="2">
        <name>Ca(2+)</name>
        <dbReference type="ChEBI" id="CHEBI:29108"/>
    </cofactor>
</comment>